<name>A0AA38H511_9TREE</name>
<organism evidence="1 2">
    <name type="scientific">Dioszegia hungarica</name>
    <dbReference type="NCBI Taxonomy" id="4972"/>
    <lineage>
        <taxon>Eukaryota</taxon>
        <taxon>Fungi</taxon>
        <taxon>Dikarya</taxon>
        <taxon>Basidiomycota</taxon>
        <taxon>Agaricomycotina</taxon>
        <taxon>Tremellomycetes</taxon>
        <taxon>Tremellales</taxon>
        <taxon>Bulleribasidiaceae</taxon>
        <taxon>Dioszegia</taxon>
    </lineage>
</organism>
<dbReference type="SUPFAM" id="SSF52540">
    <property type="entry name" value="P-loop containing nucleoside triphosphate hydrolases"/>
    <property type="match status" value="1"/>
</dbReference>
<dbReference type="Pfam" id="PF13238">
    <property type="entry name" value="AAA_18"/>
    <property type="match status" value="1"/>
</dbReference>
<protein>
    <submittedName>
        <fullName evidence="1">Uncharacterized protein</fullName>
    </submittedName>
</protein>
<dbReference type="Gene3D" id="3.40.50.300">
    <property type="entry name" value="P-loop containing nucleotide triphosphate hydrolases"/>
    <property type="match status" value="1"/>
</dbReference>
<gene>
    <name evidence="1" type="ORF">MKK02DRAFT_38954</name>
</gene>
<dbReference type="InterPro" id="IPR027417">
    <property type="entry name" value="P-loop_NTPase"/>
</dbReference>
<keyword evidence="2" id="KW-1185">Reference proteome</keyword>
<dbReference type="RefSeq" id="XP_052944058.1">
    <property type="nucleotide sequence ID" value="XM_053090371.1"/>
</dbReference>
<proteinExistence type="predicted"/>
<dbReference type="AlphaFoldDB" id="A0AA38H511"/>
<evidence type="ECO:0000313" key="2">
    <source>
        <dbReference type="Proteomes" id="UP001164286"/>
    </source>
</evidence>
<evidence type="ECO:0000313" key="1">
    <source>
        <dbReference type="EMBL" id="KAI9634281.1"/>
    </source>
</evidence>
<reference evidence="1" key="1">
    <citation type="journal article" date="2022" name="G3 (Bethesda)">
        <title>High quality genome of the basidiomycete yeast Dioszegia hungarica PDD-24b-2 isolated from cloud water.</title>
        <authorList>
            <person name="Jarrige D."/>
            <person name="Haridas S."/>
            <person name="Bleykasten-Grosshans C."/>
            <person name="Joly M."/>
            <person name="Nadalig T."/>
            <person name="Sancelme M."/>
            <person name="Vuilleumier S."/>
            <person name="Grigoriev I.V."/>
            <person name="Amato P."/>
            <person name="Bringel F."/>
        </authorList>
    </citation>
    <scope>NUCLEOTIDE SEQUENCE</scope>
    <source>
        <strain evidence="1">PDD-24b-2</strain>
    </source>
</reference>
<comment type="caution">
    <text evidence="1">The sequence shown here is derived from an EMBL/GenBank/DDBJ whole genome shotgun (WGS) entry which is preliminary data.</text>
</comment>
<accession>A0AA38H511</accession>
<dbReference type="GeneID" id="77729576"/>
<dbReference type="Proteomes" id="UP001164286">
    <property type="component" value="Unassembled WGS sequence"/>
</dbReference>
<dbReference type="EMBL" id="JAKWFO010000008">
    <property type="protein sequence ID" value="KAI9634281.1"/>
    <property type="molecule type" value="Genomic_DNA"/>
</dbReference>
<sequence>MFAGKSSMAGVIIIINGYPGVGKLTVAKALVELLPNAKVLDIHPLNQAVSAIHEEGTERYKQVRAAMTSTLLSSLHPPIPGTPIYILPTTLSHSSRPLLAPILALHKTFAIMHIILTCATPVHVARVLSDQATRHARGTISDEASLMEMKMDDEVLRLTGGPRGAGIGEGKVVGEYEIDTSVMDAGMAAGVVAEYAVQGLRDVGVWVILGRRKREQQSAW</sequence>